<dbReference type="Proteomes" id="UP000648075">
    <property type="component" value="Unassembled WGS sequence"/>
</dbReference>
<evidence type="ECO:0000313" key="1">
    <source>
        <dbReference type="EMBL" id="GGY99466.1"/>
    </source>
</evidence>
<dbReference type="AlphaFoldDB" id="A0A918PD83"/>
<dbReference type="EMBL" id="BMZA01000003">
    <property type="protein sequence ID" value="GGY99466.1"/>
    <property type="molecule type" value="Genomic_DNA"/>
</dbReference>
<dbReference type="Gene3D" id="1.25.40.10">
    <property type="entry name" value="Tetratricopeptide repeat domain"/>
    <property type="match status" value="1"/>
</dbReference>
<keyword evidence="2" id="KW-1185">Reference proteome</keyword>
<protein>
    <recommendedName>
        <fullName evidence="3">Tetratricopeptide repeat protein</fullName>
    </recommendedName>
</protein>
<reference evidence="1" key="2">
    <citation type="submission" date="2020-09" db="EMBL/GenBank/DDBJ databases">
        <authorList>
            <person name="Sun Q."/>
            <person name="Kim S."/>
        </authorList>
    </citation>
    <scope>NUCLEOTIDE SEQUENCE</scope>
    <source>
        <strain evidence="1">KCTC 32255</strain>
    </source>
</reference>
<reference evidence="1" key="1">
    <citation type="journal article" date="2014" name="Int. J. Syst. Evol. Microbiol.">
        <title>Complete genome sequence of Corynebacterium casei LMG S-19264T (=DSM 44701T), isolated from a smear-ripened cheese.</title>
        <authorList>
            <consortium name="US DOE Joint Genome Institute (JGI-PGF)"/>
            <person name="Walter F."/>
            <person name="Albersmeier A."/>
            <person name="Kalinowski J."/>
            <person name="Ruckert C."/>
        </authorList>
    </citation>
    <scope>NUCLEOTIDE SEQUENCE</scope>
    <source>
        <strain evidence="1">KCTC 32255</strain>
    </source>
</reference>
<gene>
    <name evidence="1" type="ORF">GCM10011614_12990</name>
</gene>
<comment type="caution">
    <text evidence="1">The sequence shown here is derived from an EMBL/GenBank/DDBJ whole genome shotgun (WGS) entry which is preliminary data.</text>
</comment>
<evidence type="ECO:0000313" key="2">
    <source>
        <dbReference type="Proteomes" id="UP000648075"/>
    </source>
</evidence>
<dbReference type="RefSeq" id="WP_189620326.1">
    <property type="nucleotide sequence ID" value="NZ_BMZA01000003.1"/>
</dbReference>
<proteinExistence type="predicted"/>
<sequence length="289" mass="29669">MSLMLIAPLLLAQSSIFGGPVSQLPPEIIQKKEDEANKRALQTAERPSAPAQVGCTQAVDSDPAGAARFAREALAKAVGAERVRAGLCLGLALSATEQWDEAQAAFIDARNSAAEDDKATRARLGDMAANAALAQGKPEAALSILGPAAADAQAAQDQTLVAAVAIDRARAQVAQKQDLLASQALAEARAADPANAQAWLLSATLSRRMNHLDIAAQQIAQAAQLAPQDPEVGLEAGVIAMLAGREEPARRSWQSVVALAPESAAATTARGYLAQLGPAAPAAAKETTP</sequence>
<name>A0A918PD83_9SPHN</name>
<accession>A0A918PD83</accession>
<evidence type="ECO:0008006" key="3">
    <source>
        <dbReference type="Google" id="ProtNLM"/>
    </source>
</evidence>
<organism evidence="1 2">
    <name type="scientific">Novosphingobium colocasiae</name>
    <dbReference type="NCBI Taxonomy" id="1256513"/>
    <lineage>
        <taxon>Bacteria</taxon>
        <taxon>Pseudomonadati</taxon>
        <taxon>Pseudomonadota</taxon>
        <taxon>Alphaproteobacteria</taxon>
        <taxon>Sphingomonadales</taxon>
        <taxon>Sphingomonadaceae</taxon>
        <taxon>Novosphingobium</taxon>
    </lineage>
</organism>
<dbReference type="InterPro" id="IPR011990">
    <property type="entry name" value="TPR-like_helical_dom_sf"/>
</dbReference>
<dbReference type="SUPFAM" id="SSF48452">
    <property type="entry name" value="TPR-like"/>
    <property type="match status" value="1"/>
</dbReference>